<gene>
    <name evidence="2" type="ORF">PSACC_02001</name>
</gene>
<keyword evidence="1" id="KW-0812">Transmembrane</keyword>
<evidence type="ECO:0008006" key="4">
    <source>
        <dbReference type="Google" id="ProtNLM"/>
    </source>
</evidence>
<keyword evidence="1" id="KW-1133">Transmembrane helix</keyword>
<evidence type="ECO:0000256" key="1">
    <source>
        <dbReference type="SAM" id="Phobius"/>
    </source>
</evidence>
<keyword evidence="1" id="KW-0472">Membrane</keyword>
<sequence>MDKRWPSSSSSSHVASASYNLRPFKDFVIFEERIRQNLANLHKMRYKLRCRILVLFLALFLLLLLHVRFVTLSAILTSPTLLTMLGLLLLYAALVTVIVFLCLSLQTWKNSLVKRYEEQCQKTLRHFNLQLTYGTDKELTFFKRLPRRLAELLEAFRIEFRARRALQSNVGTKKPK</sequence>
<dbReference type="EMBL" id="MTSL01000137">
    <property type="protein sequence ID" value="PJF18191.1"/>
    <property type="molecule type" value="Genomic_DNA"/>
</dbReference>
<comment type="caution">
    <text evidence="2">The sequence shown here is derived from an EMBL/GenBank/DDBJ whole genome shotgun (WGS) entry which is preliminary data.</text>
</comment>
<evidence type="ECO:0000313" key="2">
    <source>
        <dbReference type="EMBL" id="PJF18191.1"/>
    </source>
</evidence>
<organism evidence="2 3">
    <name type="scientific">Paramicrosporidium saccamoebae</name>
    <dbReference type="NCBI Taxonomy" id="1246581"/>
    <lineage>
        <taxon>Eukaryota</taxon>
        <taxon>Fungi</taxon>
        <taxon>Fungi incertae sedis</taxon>
        <taxon>Cryptomycota</taxon>
        <taxon>Cryptomycota incertae sedis</taxon>
        <taxon>Paramicrosporidium</taxon>
    </lineage>
</organism>
<feature type="transmembrane region" description="Helical" evidence="1">
    <location>
        <begin position="52"/>
        <end position="75"/>
    </location>
</feature>
<dbReference type="AlphaFoldDB" id="A0A2H9TK96"/>
<protein>
    <recommendedName>
        <fullName evidence="4">Transmembrane protein 188</fullName>
    </recommendedName>
</protein>
<dbReference type="Proteomes" id="UP000240830">
    <property type="component" value="Unassembled WGS sequence"/>
</dbReference>
<feature type="transmembrane region" description="Helical" evidence="1">
    <location>
        <begin position="81"/>
        <end position="105"/>
    </location>
</feature>
<accession>A0A2H9TK96</accession>
<evidence type="ECO:0000313" key="3">
    <source>
        <dbReference type="Proteomes" id="UP000240830"/>
    </source>
</evidence>
<keyword evidence="3" id="KW-1185">Reference proteome</keyword>
<dbReference type="STRING" id="1246581.A0A2H9TK96"/>
<proteinExistence type="predicted"/>
<reference evidence="2 3" key="1">
    <citation type="submission" date="2016-10" db="EMBL/GenBank/DDBJ databases">
        <title>The genome of Paramicrosporidium saccamoebae is the missing link in understanding Cryptomycota and Microsporidia evolution.</title>
        <authorList>
            <person name="Quandt C.A."/>
            <person name="Beaudet D."/>
            <person name="Corsaro D."/>
            <person name="Michel R."/>
            <person name="Corradi N."/>
            <person name="James T."/>
        </authorList>
    </citation>
    <scope>NUCLEOTIDE SEQUENCE [LARGE SCALE GENOMIC DNA]</scope>
    <source>
        <strain evidence="2 3">KSL3</strain>
    </source>
</reference>
<name>A0A2H9TK96_9FUNG</name>